<comment type="catalytic activity">
    <reaction evidence="5">
        <text>a 2'-deoxyadenosine in DNA + S-adenosyl-L-methionine = an N(6)-methyl-2'-deoxyadenosine in DNA + S-adenosyl-L-homocysteine + H(+)</text>
        <dbReference type="Rhea" id="RHEA:15197"/>
        <dbReference type="Rhea" id="RHEA-COMP:12418"/>
        <dbReference type="Rhea" id="RHEA-COMP:12419"/>
        <dbReference type="ChEBI" id="CHEBI:15378"/>
        <dbReference type="ChEBI" id="CHEBI:57856"/>
        <dbReference type="ChEBI" id="CHEBI:59789"/>
        <dbReference type="ChEBI" id="CHEBI:90615"/>
        <dbReference type="ChEBI" id="CHEBI:90616"/>
        <dbReference type="EC" id="2.1.1.72"/>
    </reaction>
</comment>
<dbReference type="REBASE" id="356545">
    <property type="entry name" value="PbaFF011LORF26540P"/>
</dbReference>
<feature type="domain" description="Type II methyltransferase M.TaqI-like" evidence="7">
    <location>
        <begin position="884"/>
        <end position="1160"/>
    </location>
</feature>
<name>A0A517MG70_9BACT</name>
<accession>A0A517MG70</accession>
<evidence type="ECO:0000259" key="8">
    <source>
        <dbReference type="Pfam" id="PF20466"/>
    </source>
</evidence>
<dbReference type="SUPFAM" id="SSF53335">
    <property type="entry name" value="S-adenosyl-L-methionine-dependent methyltransferases"/>
    <property type="match status" value="1"/>
</dbReference>
<dbReference type="InterPro" id="IPR029063">
    <property type="entry name" value="SAM-dependent_MTases_sf"/>
</dbReference>
<feature type="domain" description="MmeI-like target recognition" evidence="8">
    <location>
        <begin position="1272"/>
        <end position="1441"/>
    </location>
</feature>
<keyword evidence="3" id="KW-0808">Transferase</keyword>
<feature type="compositionally biased region" description="Basic and acidic residues" evidence="6">
    <location>
        <begin position="391"/>
        <end position="408"/>
    </location>
</feature>
<keyword evidence="4" id="KW-0949">S-adenosyl-L-methionine</keyword>
<dbReference type="Gene3D" id="3.40.50.150">
    <property type="entry name" value="Vaccinia Virus protein VP39"/>
    <property type="match status" value="2"/>
</dbReference>
<dbReference type="GO" id="GO:0006304">
    <property type="term" value="P:DNA modification"/>
    <property type="evidence" value="ECO:0007669"/>
    <property type="project" value="InterPro"/>
</dbReference>
<keyword evidence="10" id="KW-1185">Reference proteome</keyword>
<evidence type="ECO:0000259" key="7">
    <source>
        <dbReference type="Pfam" id="PF07669"/>
    </source>
</evidence>
<protein>
    <recommendedName>
        <fullName evidence="1">site-specific DNA-methyltransferase (adenine-specific)</fullName>
        <ecNumber evidence="1">2.1.1.72</ecNumber>
    </recommendedName>
</protein>
<dbReference type="PANTHER" id="PTHR33841">
    <property type="entry name" value="DNA METHYLTRANSFERASE YEEA-RELATED"/>
    <property type="match status" value="1"/>
</dbReference>
<dbReference type="Proteomes" id="UP000320672">
    <property type="component" value="Chromosome"/>
</dbReference>
<proteinExistence type="predicted"/>
<dbReference type="KEGG" id="rml:FF011L_26540"/>
<feature type="region of interest" description="Disordered" evidence="6">
    <location>
        <begin position="1573"/>
        <end position="1604"/>
    </location>
</feature>
<organism evidence="9 10">
    <name type="scientific">Roseimaritima multifibrata</name>
    <dbReference type="NCBI Taxonomy" id="1930274"/>
    <lineage>
        <taxon>Bacteria</taxon>
        <taxon>Pseudomonadati</taxon>
        <taxon>Planctomycetota</taxon>
        <taxon>Planctomycetia</taxon>
        <taxon>Pirellulales</taxon>
        <taxon>Pirellulaceae</taxon>
        <taxon>Roseimaritima</taxon>
    </lineage>
</organism>
<dbReference type="GO" id="GO:0009007">
    <property type="term" value="F:site-specific DNA-methyltransferase (adenine-specific) activity"/>
    <property type="evidence" value="ECO:0007669"/>
    <property type="project" value="UniProtKB-EC"/>
</dbReference>
<dbReference type="InterPro" id="IPR050953">
    <property type="entry name" value="N4_N6_ade-DNA_methylase"/>
</dbReference>
<evidence type="ECO:0000313" key="10">
    <source>
        <dbReference type="Proteomes" id="UP000320672"/>
    </source>
</evidence>
<dbReference type="Pfam" id="PF20466">
    <property type="entry name" value="MmeI_TRD"/>
    <property type="match status" value="1"/>
</dbReference>
<evidence type="ECO:0000256" key="3">
    <source>
        <dbReference type="ARBA" id="ARBA00022679"/>
    </source>
</evidence>
<feature type="region of interest" description="Disordered" evidence="6">
    <location>
        <begin position="842"/>
        <end position="867"/>
    </location>
</feature>
<feature type="compositionally biased region" description="Basic and acidic residues" evidence="6">
    <location>
        <begin position="525"/>
        <end position="564"/>
    </location>
</feature>
<feature type="compositionally biased region" description="Basic and acidic residues" evidence="6">
    <location>
        <begin position="1573"/>
        <end position="1592"/>
    </location>
</feature>
<keyword evidence="2" id="KW-0489">Methyltransferase</keyword>
<dbReference type="InterPro" id="IPR046820">
    <property type="entry name" value="MmeI_TRD"/>
</dbReference>
<dbReference type="PANTHER" id="PTHR33841:SF1">
    <property type="entry name" value="DNA METHYLTRANSFERASE A"/>
    <property type="match status" value="1"/>
</dbReference>
<dbReference type="InterPro" id="IPR011639">
    <property type="entry name" value="MethylTrfase_TaqI-like_dom"/>
</dbReference>
<gene>
    <name evidence="9" type="ORF">FF011L_26540</name>
</gene>
<evidence type="ECO:0000256" key="5">
    <source>
        <dbReference type="ARBA" id="ARBA00047942"/>
    </source>
</evidence>
<dbReference type="Pfam" id="PF07669">
    <property type="entry name" value="Eco57I"/>
    <property type="match status" value="1"/>
</dbReference>
<dbReference type="EC" id="2.1.1.72" evidence="1"/>
<dbReference type="EMBL" id="CP036262">
    <property type="protein sequence ID" value="QDS93878.1"/>
    <property type="molecule type" value="Genomic_DNA"/>
</dbReference>
<evidence type="ECO:0000256" key="6">
    <source>
        <dbReference type="SAM" id="MobiDB-lite"/>
    </source>
</evidence>
<evidence type="ECO:0000256" key="2">
    <source>
        <dbReference type="ARBA" id="ARBA00022603"/>
    </source>
</evidence>
<dbReference type="GO" id="GO:0032259">
    <property type="term" value="P:methylation"/>
    <property type="evidence" value="ECO:0007669"/>
    <property type="project" value="UniProtKB-KW"/>
</dbReference>
<evidence type="ECO:0000256" key="4">
    <source>
        <dbReference type="ARBA" id="ARBA00022691"/>
    </source>
</evidence>
<feature type="region of interest" description="Disordered" evidence="6">
    <location>
        <begin position="391"/>
        <end position="584"/>
    </location>
</feature>
<feature type="compositionally biased region" description="Polar residues" evidence="6">
    <location>
        <begin position="511"/>
        <end position="521"/>
    </location>
</feature>
<reference evidence="9 10" key="1">
    <citation type="submission" date="2019-02" db="EMBL/GenBank/DDBJ databases">
        <title>Deep-cultivation of Planctomycetes and their phenomic and genomic characterization uncovers novel biology.</title>
        <authorList>
            <person name="Wiegand S."/>
            <person name="Jogler M."/>
            <person name="Boedeker C."/>
            <person name="Pinto D."/>
            <person name="Vollmers J."/>
            <person name="Rivas-Marin E."/>
            <person name="Kohn T."/>
            <person name="Peeters S.H."/>
            <person name="Heuer A."/>
            <person name="Rast P."/>
            <person name="Oberbeckmann S."/>
            <person name="Bunk B."/>
            <person name="Jeske O."/>
            <person name="Meyerdierks A."/>
            <person name="Storesund J.E."/>
            <person name="Kallscheuer N."/>
            <person name="Luecker S."/>
            <person name="Lage O.M."/>
            <person name="Pohl T."/>
            <person name="Merkel B.J."/>
            <person name="Hornburger P."/>
            <person name="Mueller R.-W."/>
            <person name="Bruemmer F."/>
            <person name="Labrenz M."/>
            <person name="Spormann A.M."/>
            <person name="Op den Camp H."/>
            <person name="Overmann J."/>
            <person name="Amann R."/>
            <person name="Jetten M.S.M."/>
            <person name="Mascher T."/>
            <person name="Medema M.H."/>
            <person name="Devos D.P."/>
            <person name="Kaster A.-K."/>
            <person name="Ovreas L."/>
            <person name="Rohde M."/>
            <person name="Galperin M.Y."/>
            <person name="Jogler C."/>
        </authorList>
    </citation>
    <scope>NUCLEOTIDE SEQUENCE [LARGE SCALE GENOMIC DNA]</scope>
    <source>
        <strain evidence="9 10">FF011L</strain>
    </source>
</reference>
<feature type="compositionally biased region" description="Gly residues" evidence="6">
    <location>
        <begin position="413"/>
        <end position="428"/>
    </location>
</feature>
<evidence type="ECO:0000256" key="1">
    <source>
        <dbReference type="ARBA" id="ARBA00011900"/>
    </source>
</evidence>
<sequence length="1743" mass="194262">MAKSPEEFAHIEWLGYVQPVGLVVSIPAMLEAQCYVNKNVLGEHARFLECLVQDDAGVTQPEIRDLREFVQAVLGWESMDLIDVPAREILHGDMAKLEVVLPQYSETLRPTHAVPVFKPEEDQNPWQLLIQELATGTDLDDAGDSDNSRHWNASPQAKFERLLRETEVPIGILSNGRSLRLVYSPRGETSGYATFNVAEMAQVAGRPMFAALHMLLSSERMFSMGDSQRLPAILTNSRKYQNTVSTELAEQVLAALYELMRGFQAANDVRNGDLLSDVLARDPNQVYSGLLTVLMRLVFVLYSEDRDLLSSDPVYSNYYSVTGLFERLREDDGRFPDTMDQRFGAWSQLITLFRLVYEGGQHGEFKLPARKGYLFDPERYPFLEGRVESGEWSEKDRAATRVENRNDSTELSGPGGLAEGDGPVGGVLSGDQVVSEGRAIRDDQPDTPSGGVDSSEHRGGTGSQGNQRVPELSRDRQGLADGSGDASDAMPKSRVATGAGTEEAPFAERPNQPNAGRTSQIIGEKGGEWRVKSETNVEGSEWRVKSETNVEGSEWRVKSDEPKTHSSHPTQHSTQNPPPQVPRVSDGTVFRVLKNLLILGGERLSYRTLDVEQIGSVYETVMGFNLQVATGKSIAIKPVKSHGAPATIDLDELLETAGKDRGKWLKENADQKVGTADAKLLKAATNIEELLTALDKKIAKKVTPRVVPAGAIVLQPSDERRRSGSHYTPRSLTEPIVRTTLEPILKQLCDPTADLPTVWEPTKEDRKKKFTQGEIDIRIRASKRKIKHAQAAREIGTPHPSQILDLKICDPAMGSGAFLVEACRQLGDHLIKAWYAHSSGEGSVESGEEKNSPTHSPPTTRYPPLIPPDEDEVLYARRLIAQRCLYGVDKNVMAVDLAKLSLWLVTLAKDHAFTFLDHALRHGDSLVGLTREQIIGFHWEVKKQKKFGEDLIQRRLDRATEARAKILNAREDVPYRDQAARMASSDEALDLIRLVGDACVSGFFASQKKKEREEEVERLFGLASSYLSSISNKSSNQTLTTHHQSLTTPVDFESRRVLGQAAARLRAGSHPIPAFHWEIEFPEVFARENGGFDAFVGNPPFLGGSKISGAVGKPFLDWIMAMTPESHGNGDLVAYFFRQCFSKIRSAGTSGLIASNTIAQGDTRQTGLAYICEHGGTIYNAIRRMRWPGEAAVVVSQVFFAKHLPTSDPVLDGKPVEKITAFLFTSGGNKNPHTLNTSCGLCFKGVDINGMGFTFDDDDSKGVATPIAVLEQLRSESQSKVSIVSPFIGGQELNNDPRHRPSRYVINFGNRPLEECFSKWPELVEIATEKVKPERMKKSEKKLRAFWWKFGRRRDEMFESISGLERLIVTAETSPHHSFAFLPGNYVYAQSLRVFAFDTLGLFAVLQSRCHEMWARCFGSSMKDDLRYTPTDCFETYPLPSTDSIQGVERIGNDYCEFRSTLMLDQKEGLTSIYNRFHDPHEQSEGILELRRLHGLMDGAVLRAYGWDDLAESARCEFLLDYEEEEDDADAGPPAAKKKSKKKKPWRFRWPDEFRDEVLARLLELNEQRHKEEQLLGKQKEEEKKESKEDKKKSKKPQRTEATPLFDELDRDEAVVLMIVRYFGLITRRAVDEAFIAMRSPKLRKSRLGVDDPPKTIPRTDAGRDALIGGLIDKKYLEKHPSTAQQVLKIGSVQPPLGDLSAADQTALEETKAIFERAIEDGNDLATVNEGVTDARPGLVSSA</sequence>
<evidence type="ECO:0000313" key="9">
    <source>
        <dbReference type="EMBL" id="QDS93878.1"/>
    </source>
</evidence>